<keyword evidence="9 12" id="KW-0408">Iron</keyword>
<evidence type="ECO:0000256" key="1">
    <source>
        <dbReference type="ARBA" id="ARBA00001917"/>
    </source>
</evidence>
<dbReference type="GO" id="GO:0008137">
    <property type="term" value="F:NADH dehydrogenase (ubiquinone) activity"/>
    <property type="evidence" value="ECO:0007669"/>
    <property type="project" value="InterPro"/>
</dbReference>
<dbReference type="Gene3D" id="6.10.250.1450">
    <property type="match status" value="1"/>
</dbReference>
<dbReference type="Proteomes" id="UP000178943">
    <property type="component" value="Unassembled WGS sequence"/>
</dbReference>
<dbReference type="InterPro" id="IPR011538">
    <property type="entry name" value="Nuo51_FMN-bd"/>
</dbReference>
<comment type="cofactor">
    <cofactor evidence="2 12">
        <name>[4Fe-4S] cluster</name>
        <dbReference type="ChEBI" id="CHEBI:49883"/>
    </cofactor>
</comment>
<dbReference type="PANTHER" id="PTHR43578">
    <property type="entry name" value="NADH-QUINONE OXIDOREDUCTASE SUBUNIT F"/>
    <property type="match status" value="1"/>
</dbReference>
<comment type="catalytic activity">
    <reaction evidence="12">
        <text>a quinone + NADH + 5 H(+)(in) = a quinol + NAD(+) + 4 H(+)(out)</text>
        <dbReference type="Rhea" id="RHEA:57888"/>
        <dbReference type="ChEBI" id="CHEBI:15378"/>
        <dbReference type="ChEBI" id="CHEBI:24646"/>
        <dbReference type="ChEBI" id="CHEBI:57540"/>
        <dbReference type="ChEBI" id="CHEBI:57945"/>
        <dbReference type="ChEBI" id="CHEBI:132124"/>
    </reaction>
</comment>
<evidence type="ECO:0000256" key="4">
    <source>
        <dbReference type="ARBA" id="ARBA00022485"/>
    </source>
</evidence>
<dbReference type="GO" id="GO:0046872">
    <property type="term" value="F:metal ion binding"/>
    <property type="evidence" value="ECO:0007669"/>
    <property type="project" value="UniProtKB-KW"/>
</dbReference>
<evidence type="ECO:0000256" key="7">
    <source>
        <dbReference type="ARBA" id="ARBA00022723"/>
    </source>
</evidence>
<dbReference type="GO" id="GO:0051287">
    <property type="term" value="F:NAD binding"/>
    <property type="evidence" value="ECO:0007669"/>
    <property type="project" value="UniProtKB-UniRule"/>
</dbReference>
<proteinExistence type="inferred from homology"/>
<evidence type="ECO:0000256" key="11">
    <source>
        <dbReference type="ARBA" id="ARBA00023027"/>
    </source>
</evidence>
<keyword evidence="8" id="KW-1278">Translocase</keyword>
<evidence type="ECO:0000256" key="6">
    <source>
        <dbReference type="ARBA" id="ARBA00022643"/>
    </source>
</evidence>
<dbReference type="Gene3D" id="3.10.20.600">
    <property type="match status" value="1"/>
</dbReference>
<evidence type="ECO:0000313" key="14">
    <source>
        <dbReference type="EMBL" id="OGF63431.1"/>
    </source>
</evidence>
<dbReference type="SUPFAM" id="SSF142984">
    <property type="entry name" value="Nqo1 middle domain-like"/>
    <property type="match status" value="1"/>
</dbReference>
<dbReference type="Gene3D" id="3.40.50.11540">
    <property type="entry name" value="NADH-ubiquinone oxidoreductase 51kDa subunit"/>
    <property type="match status" value="1"/>
</dbReference>
<dbReference type="SUPFAM" id="SSF142019">
    <property type="entry name" value="Nqo1 FMN-binding domain-like"/>
    <property type="match status" value="1"/>
</dbReference>
<dbReference type="GO" id="GO:0051539">
    <property type="term" value="F:4 iron, 4 sulfur cluster binding"/>
    <property type="evidence" value="ECO:0007669"/>
    <property type="project" value="UniProtKB-UniRule"/>
</dbReference>
<dbReference type="PROSITE" id="PS00645">
    <property type="entry name" value="COMPLEX1_51K_2"/>
    <property type="match status" value="1"/>
</dbReference>
<dbReference type="EC" id="7.1.1.-" evidence="12"/>
<evidence type="ECO:0000256" key="3">
    <source>
        <dbReference type="ARBA" id="ARBA00007523"/>
    </source>
</evidence>
<evidence type="ECO:0000313" key="15">
    <source>
        <dbReference type="Proteomes" id="UP000178943"/>
    </source>
</evidence>
<evidence type="ECO:0000256" key="5">
    <source>
        <dbReference type="ARBA" id="ARBA00022630"/>
    </source>
</evidence>
<keyword evidence="6 12" id="KW-0288">FMN</keyword>
<dbReference type="InterPro" id="IPR019554">
    <property type="entry name" value="Soluble_ligand-bd"/>
</dbReference>
<evidence type="ECO:0000259" key="13">
    <source>
        <dbReference type="SMART" id="SM00928"/>
    </source>
</evidence>
<comment type="cofactor">
    <cofactor evidence="1 12">
        <name>FMN</name>
        <dbReference type="ChEBI" id="CHEBI:58210"/>
    </cofactor>
</comment>
<organism evidence="14 15">
    <name type="scientific">Candidatus Fischerbacteria bacterium RBG_13_37_8</name>
    <dbReference type="NCBI Taxonomy" id="1817863"/>
    <lineage>
        <taxon>Bacteria</taxon>
        <taxon>Candidatus Fischeribacteriota</taxon>
    </lineage>
</organism>
<comment type="function">
    <text evidence="12">NDH-1 shuttles electrons from NADH, via FMN and iron-sulfur (Fe-S) centers, to quinones in the respiratory chain.</text>
</comment>
<dbReference type="InterPro" id="IPR037207">
    <property type="entry name" value="Nuop51_4Fe4S-bd_sf"/>
</dbReference>
<keyword evidence="7 12" id="KW-0479">Metal-binding</keyword>
<dbReference type="Pfam" id="PF01512">
    <property type="entry name" value="Complex1_51K"/>
    <property type="match status" value="1"/>
</dbReference>
<keyword evidence="12" id="KW-0874">Quinone</keyword>
<dbReference type="NCBIfam" id="NF010120">
    <property type="entry name" value="PRK13596.1"/>
    <property type="match status" value="1"/>
</dbReference>
<comment type="similarity">
    <text evidence="3 12">Belongs to the complex I 51 kDa subunit family.</text>
</comment>
<feature type="domain" description="NADH-ubiquinone oxidoreductase 51kDa subunit iron-sulphur binding" evidence="13">
    <location>
        <begin position="329"/>
        <end position="374"/>
    </location>
</feature>
<keyword evidence="5 12" id="KW-0285">Flavoprotein</keyword>
<dbReference type="STRING" id="1817863.A2Y62_07265"/>
<dbReference type="Pfam" id="PF10531">
    <property type="entry name" value="SLBB"/>
    <property type="match status" value="1"/>
</dbReference>
<comment type="caution">
    <text evidence="14">The sequence shown here is derived from an EMBL/GenBank/DDBJ whole genome shotgun (WGS) entry which is preliminary data.</text>
</comment>
<dbReference type="InterPro" id="IPR001949">
    <property type="entry name" value="NADH-UbQ_OxRdtase_51kDa_CS"/>
</dbReference>
<dbReference type="NCBIfam" id="TIGR01959">
    <property type="entry name" value="nuoF_fam"/>
    <property type="match status" value="1"/>
</dbReference>
<dbReference type="InterPro" id="IPR019575">
    <property type="entry name" value="Nuop51_4Fe4S-bd"/>
</dbReference>
<name>A0A1F5VKF5_9BACT</name>
<accession>A0A1F5VKF5</accession>
<dbReference type="Pfam" id="PF10589">
    <property type="entry name" value="NADH_4Fe-4S"/>
    <property type="match status" value="1"/>
</dbReference>
<keyword evidence="11 12" id="KW-0520">NAD</keyword>
<evidence type="ECO:0000256" key="10">
    <source>
        <dbReference type="ARBA" id="ARBA00023014"/>
    </source>
</evidence>
<dbReference type="InterPro" id="IPR037225">
    <property type="entry name" value="Nuo51_FMN-bd_sf"/>
</dbReference>
<reference evidence="14 15" key="1">
    <citation type="journal article" date="2016" name="Nat. Commun.">
        <title>Thousands of microbial genomes shed light on interconnected biogeochemical processes in an aquifer system.</title>
        <authorList>
            <person name="Anantharaman K."/>
            <person name="Brown C.T."/>
            <person name="Hug L.A."/>
            <person name="Sharon I."/>
            <person name="Castelle C.J."/>
            <person name="Probst A.J."/>
            <person name="Thomas B.C."/>
            <person name="Singh A."/>
            <person name="Wilkins M.J."/>
            <person name="Karaoz U."/>
            <person name="Brodie E.L."/>
            <person name="Williams K.H."/>
            <person name="Hubbard S.S."/>
            <person name="Banfield J.F."/>
        </authorList>
    </citation>
    <scope>NUCLEOTIDE SEQUENCE [LARGE SCALE GENOMIC DNA]</scope>
</reference>
<sequence length="429" mass="46526">MAKEPIRILTKNWDIKNSNTIEAYIKNGGYKALEKAIKQMNPEQVMDEVKKSNLRGRGGAGFPAGVKWGFVPKDSDKLKYLCVNADEGEPGTFKDRYIMTLDPHMLLEGIAITSYAVGISAAYIYIRNEYIESIAILKTAIQEAKAKNYLGASILGSNFNLEIYVHRGAGAYIAGEETGLIESLEGKRAMPRIRPPFPAAVGVFNCPTVVNNVETIACVPSIIEHGGEWFAGIGVSKDGGTKLYAVSGHVNNPGVYELPVGTSLQKILYEHAGGIKGGELKAVIPGGISASVLAARECDIAMDCQSVAKAGSMLGSAGIIVMNNRVCMVEALFNIAEFYAEESCGQCTPCRSGSHWIKNILERILHGKGKTDDLEIMLSFIPGIMGRTICAFGDALCGPVQSFITKFRDEFEYHIIEGKCNIRNKLDIL</sequence>
<dbReference type="GO" id="GO:0048038">
    <property type="term" value="F:quinone binding"/>
    <property type="evidence" value="ECO:0007669"/>
    <property type="project" value="UniProtKB-KW"/>
</dbReference>
<keyword evidence="10 12" id="KW-0411">Iron-sulfur</keyword>
<protein>
    <recommendedName>
        <fullName evidence="12">NADH-quinone oxidoreductase subunit F</fullName>
        <ecNumber evidence="12">7.1.1.-</ecNumber>
    </recommendedName>
</protein>
<dbReference type="PANTHER" id="PTHR43578:SF3">
    <property type="entry name" value="NADH-QUINONE OXIDOREDUCTASE SUBUNIT F"/>
    <property type="match status" value="1"/>
</dbReference>
<dbReference type="InterPro" id="IPR011537">
    <property type="entry name" value="NADH-UbQ_OxRdtase_suF"/>
</dbReference>
<evidence type="ECO:0000256" key="12">
    <source>
        <dbReference type="RuleBase" id="RU364066"/>
    </source>
</evidence>
<dbReference type="FunFam" id="3.40.50.11540:FF:000001">
    <property type="entry name" value="NADH dehydrogenase [ubiquinone] flavoprotein 1, mitochondrial"/>
    <property type="match status" value="1"/>
</dbReference>
<dbReference type="FunFam" id="1.20.1440.230:FF:000001">
    <property type="entry name" value="Mitochondrial NADH dehydrogenase flavoprotein 1"/>
    <property type="match status" value="1"/>
</dbReference>
<evidence type="ECO:0000256" key="2">
    <source>
        <dbReference type="ARBA" id="ARBA00001966"/>
    </source>
</evidence>
<gene>
    <name evidence="14" type="ORF">A2Y62_07265</name>
</gene>
<dbReference type="AlphaFoldDB" id="A0A1F5VKF5"/>
<keyword evidence="4 12" id="KW-0004">4Fe-4S</keyword>
<dbReference type="GO" id="GO:0010181">
    <property type="term" value="F:FMN binding"/>
    <property type="evidence" value="ECO:0007669"/>
    <property type="project" value="InterPro"/>
</dbReference>
<dbReference type="SMART" id="SM00928">
    <property type="entry name" value="NADH_4Fe-4S"/>
    <property type="match status" value="1"/>
</dbReference>
<dbReference type="SUPFAM" id="SSF140490">
    <property type="entry name" value="Nqo1C-terminal domain-like"/>
    <property type="match status" value="1"/>
</dbReference>
<evidence type="ECO:0000256" key="9">
    <source>
        <dbReference type="ARBA" id="ARBA00023004"/>
    </source>
</evidence>
<dbReference type="EMBL" id="MFGW01000164">
    <property type="protein sequence ID" value="OGF63431.1"/>
    <property type="molecule type" value="Genomic_DNA"/>
</dbReference>
<dbReference type="Gene3D" id="1.20.1440.230">
    <property type="entry name" value="NADH-ubiquinone oxidoreductase 51kDa subunit, iron-sulphur binding domain"/>
    <property type="match status" value="1"/>
</dbReference>
<evidence type="ECO:0000256" key="8">
    <source>
        <dbReference type="ARBA" id="ARBA00022967"/>
    </source>
</evidence>